<dbReference type="RefSeq" id="WP_065957876.1">
    <property type="nucleotide sequence ID" value="NZ_LWRY01000111.1"/>
</dbReference>
<evidence type="ECO:0008006" key="10">
    <source>
        <dbReference type="Google" id="ProtNLM"/>
    </source>
</evidence>
<evidence type="ECO:0000313" key="6">
    <source>
        <dbReference type="EMBL" id="OCX72353.1"/>
    </source>
</evidence>
<evidence type="ECO:0000259" key="4">
    <source>
        <dbReference type="Pfam" id="PF00370"/>
    </source>
</evidence>
<sequence>MPTYLGIDFGTSGLRGVIIDENLNKIASAALPYPGCPSESLTDSQGWLQGLEMLAQQLRSIHTRAWSAIKAMSLDGASGTLLLSDRRGNVLGPVLAYSDQRAAAQAQQLKQQWPEGGICLSPASSLSKLLWLRCHLHNFSEAHYVHHQADWVAAHLTNHWGISDRGNVLKMGLDAQHMKYPEQMLNILKTADIDPAILPKVVHEGISIGTLDKSWAQRLGLSTAVQIRAGCTDSVAAATAAGLYMPGTALSSLGSSLAFKVVHGKPINTMGLYSHYLGDFCLVGAASNAGASILLQHFQREQMRALESSLHTAYPSAALLYPLASSGERFPIQAPTWPGSTIPSGQNAETFQMLLEGLSYIEAWGYDVMEKAGVSIQGPIKTVGGGSMNAAWMQMRAHILNRSVEITVDTEAAKGSALIAAAADLGGLKILGQTPVQPGRIFYPAADAVERYAPYVQKFQEKFSRFSD</sequence>
<dbReference type="InterPro" id="IPR043129">
    <property type="entry name" value="ATPase_NBD"/>
</dbReference>
<evidence type="ECO:0000259" key="5">
    <source>
        <dbReference type="Pfam" id="PF02782"/>
    </source>
</evidence>
<keyword evidence="2" id="KW-0808">Transferase</keyword>
<dbReference type="Proteomes" id="UP000095008">
    <property type="component" value="Unassembled WGS sequence"/>
</dbReference>
<dbReference type="InterPro" id="IPR000577">
    <property type="entry name" value="Carb_kinase_FGGY"/>
</dbReference>
<gene>
    <name evidence="6" type="ORF">A6M23_09870</name>
    <name evidence="7" type="ORF">A6P07_06110</name>
</gene>
<feature type="domain" description="Carbohydrate kinase FGGY N-terminal" evidence="4">
    <location>
        <begin position="4"/>
        <end position="238"/>
    </location>
</feature>
<comment type="caution">
    <text evidence="6">The sequence shown here is derived from an EMBL/GenBank/DDBJ whole genome shotgun (WGS) entry which is preliminary data.</text>
</comment>
<dbReference type="PIRSF" id="PIRSF000538">
    <property type="entry name" value="GlpK"/>
    <property type="match status" value="1"/>
</dbReference>
<evidence type="ECO:0000256" key="2">
    <source>
        <dbReference type="ARBA" id="ARBA00022679"/>
    </source>
</evidence>
<dbReference type="GO" id="GO:0016301">
    <property type="term" value="F:kinase activity"/>
    <property type="evidence" value="ECO:0007669"/>
    <property type="project" value="UniProtKB-KW"/>
</dbReference>
<evidence type="ECO:0000313" key="8">
    <source>
        <dbReference type="Proteomes" id="UP000094893"/>
    </source>
</evidence>
<dbReference type="InterPro" id="IPR050406">
    <property type="entry name" value="FGGY_Carb_Kinase"/>
</dbReference>
<dbReference type="PANTHER" id="PTHR43095:SF5">
    <property type="entry name" value="XYLULOSE KINASE"/>
    <property type="match status" value="1"/>
</dbReference>
<evidence type="ECO:0000256" key="3">
    <source>
        <dbReference type="ARBA" id="ARBA00022777"/>
    </source>
</evidence>
<dbReference type="Proteomes" id="UP000094893">
    <property type="component" value="Unassembled WGS sequence"/>
</dbReference>
<dbReference type="EMBL" id="LWRY01000111">
    <property type="protein sequence ID" value="OCX72353.1"/>
    <property type="molecule type" value="Genomic_DNA"/>
</dbReference>
<evidence type="ECO:0000313" key="7">
    <source>
        <dbReference type="EMBL" id="OCX74277.1"/>
    </source>
</evidence>
<dbReference type="InterPro" id="IPR018484">
    <property type="entry name" value="FGGY_N"/>
</dbReference>
<dbReference type="eggNOG" id="COG1070">
    <property type="taxonomic scope" value="Bacteria"/>
</dbReference>
<dbReference type="Pfam" id="PF02782">
    <property type="entry name" value="FGGY_C"/>
    <property type="match status" value="1"/>
</dbReference>
<proteinExistence type="inferred from homology"/>
<dbReference type="PANTHER" id="PTHR43095">
    <property type="entry name" value="SUGAR KINASE"/>
    <property type="match status" value="1"/>
</dbReference>
<dbReference type="OrthoDB" id="9805576at2"/>
<keyword evidence="9" id="KW-1185">Reference proteome</keyword>
<keyword evidence="3" id="KW-0418">Kinase</keyword>
<dbReference type="CDD" id="cd07783">
    <property type="entry name" value="ASKHA_NBD_FGGY_SePSK_AtXK1-like"/>
    <property type="match status" value="1"/>
</dbReference>
<protein>
    <recommendedName>
        <fullName evidence="10">Carbohydrate kinase</fullName>
    </recommendedName>
</protein>
<dbReference type="EMBL" id="LWSA01000073">
    <property type="protein sequence ID" value="OCX74277.1"/>
    <property type="molecule type" value="Genomic_DNA"/>
</dbReference>
<dbReference type="SUPFAM" id="SSF53067">
    <property type="entry name" value="Actin-like ATPase domain"/>
    <property type="match status" value="2"/>
</dbReference>
<organism evidence="6 9">
    <name type="scientific">Acidithiobacillus thiooxidans</name>
    <name type="common">Thiobacillus thiooxidans</name>
    <dbReference type="NCBI Taxonomy" id="930"/>
    <lineage>
        <taxon>Bacteria</taxon>
        <taxon>Pseudomonadati</taxon>
        <taxon>Pseudomonadota</taxon>
        <taxon>Acidithiobacillia</taxon>
        <taxon>Acidithiobacillales</taxon>
        <taxon>Acidithiobacillaceae</taxon>
        <taxon>Acidithiobacillus</taxon>
    </lineage>
</organism>
<feature type="domain" description="Carbohydrate kinase FGGY C-terminal" evidence="5">
    <location>
        <begin position="251"/>
        <end position="423"/>
    </location>
</feature>
<accession>A0A1C2JJ71</accession>
<dbReference type="Gene3D" id="3.30.420.40">
    <property type="match status" value="2"/>
</dbReference>
<evidence type="ECO:0000256" key="1">
    <source>
        <dbReference type="ARBA" id="ARBA00009156"/>
    </source>
</evidence>
<reference evidence="6 8" key="1">
    <citation type="journal article" date="2016" name="Int. J. Mol. Sci.">
        <title>Comparative genomics of the extreme acidophile Acidithiobacillus thiooxidans reveals intraspecific divergence and niche adaptation.</title>
        <authorList>
            <person name="Zhang X."/>
            <person name="Feng X."/>
            <person name="Tao J."/>
            <person name="Ma L."/>
            <person name="Xiao Y."/>
            <person name="Liang Y."/>
            <person name="Liu X."/>
            <person name="Yin H."/>
        </authorList>
    </citation>
    <scope>NUCLEOTIDE SEQUENCE [LARGE SCALE GENOMIC DNA]</scope>
    <source>
        <strain evidence="7 8">A02</strain>
        <strain evidence="6">DXS-W</strain>
    </source>
</reference>
<dbReference type="GO" id="GO:0005975">
    <property type="term" value="P:carbohydrate metabolic process"/>
    <property type="evidence" value="ECO:0007669"/>
    <property type="project" value="InterPro"/>
</dbReference>
<dbReference type="AlphaFoldDB" id="A0A1C2JJ71"/>
<dbReference type="STRING" id="930.GCA_002079865_03410"/>
<dbReference type="Pfam" id="PF00370">
    <property type="entry name" value="FGGY_N"/>
    <property type="match status" value="1"/>
</dbReference>
<comment type="similarity">
    <text evidence="1">Belongs to the FGGY kinase family.</text>
</comment>
<dbReference type="InterPro" id="IPR018485">
    <property type="entry name" value="FGGY_C"/>
</dbReference>
<name>A0A1C2JJ71_ACITH</name>
<evidence type="ECO:0000313" key="9">
    <source>
        <dbReference type="Proteomes" id="UP000095008"/>
    </source>
</evidence>